<keyword evidence="1" id="KW-0732">Signal</keyword>
<proteinExistence type="predicted"/>
<dbReference type="InterPro" id="IPR032466">
    <property type="entry name" value="Metal_Hydrolase"/>
</dbReference>
<feature type="chain" id="PRO_5037047398" evidence="1">
    <location>
        <begin position="26"/>
        <end position="546"/>
    </location>
</feature>
<evidence type="ECO:0000256" key="1">
    <source>
        <dbReference type="SAM" id="SignalP"/>
    </source>
</evidence>
<evidence type="ECO:0000313" key="4">
    <source>
        <dbReference type="Proteomes" id="UP000599688"/>
    </source>
</evidence>
<dbReference type="Gene3D" id="3.10.310.70">
    <property type="match status" value="1"/>
</dbReference>
<sequence>MTRYFKPIYLSLALLSLLSCSSKMEVDLIITDAKIYTVDSSFSIYQAMAIKDAKILGIGSTEQILREYTSSKIESKEGKIIYPGFIDAHAHLYNLGMQMQQVNLTGATSFDEVVSRIEEFQKKNQKKYIIGRGWDQNLWDGKNFPTKDTLDVLFPNTPIALSRIDGHAMLCNAKALELAKIDEQTQTKGGAILKDENGYLTGVLIDNPMQMVFNSFPEVSINEISKALRDAEQVCLSYGLTSLSDAGLSKKVIESIDSLQKADILKMRIYAMVSNNEEDLDYYLSKPPYKTNKLNVRSVKVYADGALGSRGAALKEEYSDHEGHFGSMVIGHDEFLQLANRIAKTEFQMNTHAIGDSANVSVLKTYQNILSGKKDKRWRVEHAQILDETDFQYFNKNILPSVQPTHATSDMYWAEDRIGSKRIQHAYAYKQLLNQVGILPLGTDFPVEQVNPMLTFYAAVSRQDTDGFPAGGFQKQNALSRKEALKGMTIWAAYANFEDHEKGSLEKGKWADFIVLDEDLLHIHIQKVPNLVVKETYIDGKLVFLH</sequence>
<feature type="signal peptide" evidence="1">
    <location>
        <begin position="1"/>
        <end position="25"/>
    </location>
</feature>
<accession>A0A917E5V3</accession>
<dbReference type="Pfam" id="PF07969">
    <property type="entry name" value="Amidohydro_3"/>
    <property type="match status" value="1"/>
</dbReference>
<dbReference type="CDD" id="cd01300">
    <property type="entry name" value="YtcJ_like"/>
    <property type="match status" value="1"/>
</dbReference>
<comment type="caution">
    <text evidence="3">The sequence shown here is derived from an EMBL/GenBank/DDBJ whole genome shotgun (WGS) entry which is preliminary data.</text>
</comment>
<dbReference type="Proteomes" id="UP000599688">
    <property type="component" value="Unassembled WGS sequence"/>
</dbReference>
<dbReference type="AlphaFoldDB" id="A0A917E5V3"/>
<reference evidence="3 4" key="1">
    <citation type="journal article" date="2014" name="Int. J. Syst. Evol. Microbiol.">
        <title>Complete genome sequence of Corynebacterium casei LMG S-19264T (=DSM 44701T), isolated from a smear-ripened cheese.</title>
        <authorList>
            <consortium name="US DOE Joint Genome Institute (JGI-PGF)"/>
            <person name="Walter F."/>
            <person name="Albersmeier A."/>
            <person name="Kalinowski J."/>
            <person name="Ruckert C."/>
        </authorList>
    </citation>
    <scope>NUCLEOTIDE SEQUENCE [LARGE SCALE GENOMIC DNA]</scope>
    <source>
        <strain evidence="3 4">CGMCC 1.12925</strain>
    </source>
</reference>
<dbReference type="SUPFAM" id="SSF51556">
    <property type="entry name" value="Metallo-dependent hydrolases"/>
    <property type="match status" value="1"/>
</dbReference>
<dbReference type="Gene3D" id="3.20.20.140">
    <property type="entry name" value="Metal-dependent hydrolases"/>
    <property type="match status" value="1"/>
</dbReference>
<dbReference type="PANTHER" id="PTHR22642:SF2">
    <property type="entry name" value="PROTEIN LONG AFTER FAR-RED 3"/>
    <property type="match status" value="1"/>
</dbReference>
<dbReference type="PROSITE" id="PS51257">
    <property type="entry name" value="PROKAR_LIPOPROTEIN"/>
    <property type="match status" value="1"/>
</dbReference>
<dbReference type="InterPro" id="IPR011059">
    <property type="entry name" value="Metal-dep_hydrolase_composite"/>
</dbReference>
<keyword evidence="4" id="KW-1185">Reference proteome</keyword>
<dbReference type="EMBL" id="BMGL01000003">
    <property type="protein sequence ID" value="GGE07511.1"/>
    <property type="molecule type" value="Genomic_DNA"/>
</dbReference>
<dbReference type="InterPro" id="IPR033932">
    <property type="entry name" value="YtcJ-like"/>
</dbReference>
<evidence type="ECO:0000313" key="3">
    <source>
        <dbReference type="EMBL" id="GGE07511.1"/>
    </source>
</evidence>
<evidence type="ECO:0000259" key="2">
    <source>
        <dbReference type="Pfam" id="PF07969"/>
    </source>
</evidence>
<dbReference type="Gene3D" id="2.30.40.10">
    <property type="entry name" value="Urease, subunit C, domain 1"/>
    <property type="match status" value="1"/>
</dbReference>
<gene>
    <name evidence="3" type="ORF">GCM10010831_06300</name>
</gene>
<organism evidence="3 4">
    <name type="scientific">Psychroflexus salis</name>
    <dbReference type="NCBI Taxonomy" id="1526574"/>
    <lineage>
        <taxon>Bacteria</taxon>
        <taxon>Pseudomonadati</taxon>
        <taxon>Bacteroidota</taxon>
        <taxon>Flavobacteriia</taxon>
        <taxon>Flavobacteriales</taxon>
        <taxon>Flavobacteriaceae</taxon>
        <taxon>Psychroflexus</taxon>
    </lineage>
</organism>
<dbReference type="RefSeq" id="WP_188405318.1">
    <property type="nucleotide sequence ID" value="NZ_BMGL01000003.1"/>
</dbReference>
<dbReference type="PANTHER" id="PTHR22642">
    <property type="entry name" value="IMIDAZOLONEPROPIONASE"/>
    <property type="match status" value="1"/>
</dbReference>
<protein>
    <submittedName>
        <fullName evidence="3">Amidohydrolase</fullName>
    </submittedName>
</protein>
<dbReference type="GO" id="GO:0016810">
    <property type="term" value="F:hydrolase activity, acting on carbon-nitrogen (but not peptide) bonds"/>
    <property type="evidence" value="ECO:0007669"/>
    <property type="project" value="InterPro"/>
</dbReference>
<dbReference type="SUPFAM" id="SSF51338">
    <property type="entry name" value="Composite domain of metallo-dependent hydrolases"/>
    <property type="match status" value="1"/>
</dbReference>
<feature type="domain" description="Amidohydrolase 3" evidence="2">
    <location>
        <begin position="77"/>
        <end position="544"/>
    </location>
</feature>
<name>A0A917E5V3_9FLAO</name>
<dbReference type="InterPro" id="IPR013108">
    <property type="entry name" value="Amidohydro_3"/>
</dbReference>